<feature type="chain" id="PRO_5043959430" evidence="10">
    <location>
        <begin position="21"/>
        <end position="2784"/>
    </location>
</feature>
<dbReference type="InterPro" id="IPR035986">
    <property type="entry name" value="PKD_dom_sf"/>
</dbReference>
<feature type="domain" description="CBM6" evidence="12">
    <location>
        <begin position="645"/>
        <end position="772"/>
    </location>
</feature>
<dbReference type="NCBIfam" id="TIGR04183">
    <property type="entry name" value="Por_Secre_tail"/>
    <property type="match status" value="1"/>
</dbReference>
<keyword evidence="5" id="KW-0256">Endoplasmic reticulum</keyword>
<evidence type="ECO:0000256" key="5">
    <source>
        <dbReference type="ARBA" id="ARBA00022824"/>
    </source>
</evidence>
<dbReference type="InterPro" id="IPR032812">
    <property type="entry name" value="SbsA_Ig"/>
</dbReference>
<dbReference type="SMART" id="SM00606">
    <property type="entry name" value="CBD_IV"/>
    <property type="match status" value="1"/>
</dbReference>
<name>A0AAW9S5R5_9BACT</name>
<keyword evidence="3" id="KW-0812">Transmembrane</keyword>
<dbReference type="Pfam" id="PF13205">
    <property type="entry name" value="Big_5"/>
    <property type="match status" value="1"/>
</dbReference>
<evidence type="ECO:0000256" key="10">
    <source>
        <dbReference type="SAM" id="SignalP"/>
    </source>
</evidence>
<dbReference type="PANTHER" id="PTHR13460">
    <property type="match status" value="1"/>
</dbReference>
<evidence type="ECO:0000256" key="1">
    <source>
        <dbReference type="ARBA" id="ARBA00004115"/>
    </source>
</evidence>
<dbReference type="Pfam" id="PF18962">
    <property type="entry name" value="Por_Secre_tail"/>
    <property type="match status" value="1"/>
</dbReference>
<dbReference type="InterPro" id="IPR005084">
    <property type="entry name" value="CBM6"/>
</dbReference>
<keyword evidence="8" id="KW-0325">Glycoprotein</keyword>
<dbReference type="Gene3D" id="2.120.10.30">
    <property type="entry name" value="TolB, C-terminal domain"/>
    <property type="match status" value="1"/>
</dbReference>
<dbReference type="RefSeq" id="WP_346820553.1">
    <property type="nucleotide sequence ID" value="NZ_JBDKWZ010000003.1"/>
</dbReference>
<keyword evidence="14" id="KW-1185">Reference proteome</keyword>
<keyword evidence="6" id="KW-1133">Transmembrane helix</keyword>
<dbReference type="SMART" id="SM00089">
    <property type="entry name" value="PKD"/>
    <property type="match status" value="2"/>
</dbReference>
<comment type="similarity">
    <text evidence="2">Belongs to the malectin family.</text>
</comment>
<dbReference type="Pfam" id="PF11721">
    <property type="entry name" value="Malectin"/>
    <property type="match status" value="5"/>
</dbReference>
<dbReference type="CDD" id="cd00146">
    <property type="entry name" value="PKD"/>
    <property type="match status" value="1"/>
</dbReference>
<dbReference type="InterPro" id="IPR006652">
    <property type="entry name" value="Kelch_1"/>
</dbReference>
<feature type="domain" description="PKD" evidence="11">
    <location>
        <begin position="447"/>
        <end position="521"/>
    </location>
</feature>
<evidence type="ECO:0000256" key="9">
    <source>
        <dbReference type="ARBA" id="ARBA00023277"/>
    </source>
</evidence>
<dbReference type="Pfam" id="PF07995">
    <property type="entry name" value="GSDH"/>
    <property type="match status" value="1"/>
</dbReference>
<dbReference type="Gene3D" id="2.60.120.430">
    <property type="entry name" value="Galactose-binding lectin"/>
    <property type="match status" value="5"/>
</dbReference>
<dbReference type="InterPro" id="IPR014755">
    <property type="entry name" value="Cu-Rt/internalin_Ig-like"/>
</dbReference>
<dbReference type="SMART" id="SM00612">
    <property type="entry name" value="Kelch"/>
    <property type="match status" value="4"/>
</dbReference>
<gene>
    <name evidence="13" type="ORF">AAG747_07605</name>
</gene>
<dbReference type="InterPro" id="IPR008979">
    <property type="entry name" value="Galactose-bd-like_sf"/>
</dbReference>
<keyword evidence="9" id="KW-0119">Carbohydrate metabolism</keyword>
<dbReference type="InterPro" id="IPR011041">
    <property type="entry name" value="Quinoprot_gluc/sorb_DH_b-prop"/>
</dbReference>
<dbReference type="PANTHER" id="PTHR13460:SF0">
    <property type="entry name" value="MALECTIN"/>
    <property type="match status" value="1"/>
</dbReference>
<dbReference type="PROSITE" id="PS50093">
    <property type="entry name" value="PKD"/>
    <property type="match status" value="1"/>
</dbReference>
<proteinExistence type="inferred from homology"/>
<dbReference type="GO" id="GO:0016020">
    <property type="term" value="C:membrane"/>
    <property type="evidence" value="ECO:0007669"/>
    <property type="project" value="TreeGrafter"/>
</dbReference>
<dbReference type="InterPro" id="IPR012938">
    <property type="entry name" value="Glc/Sorbosone_DH"/>
</dbReference>
<dbReference type="Pfam" id="PF18911">
    <property type="entry name" value="PKD_4"/>
    <property type="match status" value="1"/>
</dbReference>
<sequence length="2784" mass="301663">MKKITLSLLCSLLSIIVGFAQSIPDQFQKVDVVTGLKNAVDFTFLPDGRVLLLDRFGEVILYKPDLQTTVSAAQIPVFHELEDGLIGIEPHPDFQSNQHVFVHYSPLNKSVNRVSRFTMQGDFFDMNSEVVLLEWGVQRVSCCHAAGDIEFDMDGNLYIATGDNTNHTEYATINETDSLYSAERTSSNTMDLRGKILRIKPESDGSYSIPAGNLFPNGQGGRAEIYAMGVRNPYTLHSDAQTGWLYWGEVGPDAAGPDPQQGPLGYDEINLMKQTGNMGWPYLAGKNQPYWNPYENKWYDANAPKNHSQWNTGATELPAAQPAWIEIPSECHMVGQRYYYDPEVVDDKKLPIEFDGAFFYFDFNTHWHSGQKVSTAYVVKMDNDGNIISNDLWNPTKIFGQGFIRMKIGPDDHMYILEYGTGCCDHNSGTGVLVRLDYVGVNSNLSPVAKISADKVAGSIPLTVNFSSAGSYDPDGPLNELTYEWDFESDGIVDATTANASHIYLLPGDYNAKLKVKDADGGESVKLLTIHAGNNFAEFDFDYPADGGFFAWNERINYKVVVTDPEDGSTSGGGISCNEVNIIPSLGHLDHTHDDNTENTCEGDYVVASGDHDVDGDDDLYFVFYVNYTDQGGLTAYGQVTVYPKRQEMEFYDEQSGVSLINNTDPWLGGLKSIRVSNGAYVKFEGRNLHNISSVKYRVASVYNGGIVELRADSPTGTLLGSANVPNTGSTDAWQYITTSVTDPGGKHDLYFVFKNASVSANIFDINFAEFQGVGESVDDIQPGITEVRGESKTEVQVIFWEPVQQATAQNVNNYAINNGLSISSAVLQPDGKTVSLTTSAMTDGASYTVTVNNIKDLVGNTIPVNTQASFVYNKALAPLVRVNTGGLAVSYSGEDWEIDQYNTGSENTFQNYNLNIAGTSKDELYQTERWGDFTYNIPVPMNGTYRLVLHFSELYWGVQNNEGAGSRVFNVNIENNQASLYNFDILTEVAPATALAKTFDNIQVNDGFMTIDFISIVNNAKISAIEIYGDESLSDPPSVTILAPEDGSMVLQPFDLVYQIENWEVKSGGTHFHWIIDGLNMGGVYNTEPITFNNLELGDHTIRLELYNSNHTGTGIYDDVQITVVDQLPTSIVIDDPLEGAVVNGSFEVAFTAHSFSIPADGYISWSLDNGALTGQHTSENPISFSNVGNGSHTLRLDLMNSDNTSTGEYDIVQFEVVQELAIGTWTEQDEAEHHRVDVPNAVYQNKLYVFGGLDQVSTGQPVVVSTDALDPRAPQGNQWMVKAQMPTPVHHAMASLIDGEIWIVCGFKESNWGAGVNKVQIYNPNTNTWREGPAYPKALGSVALVRIGRKLHGISGLKGVRHGTSNVEVNDHYVLDLDNQQAGWQVALAIPVARNHMATVALGGKIYGIGGAIGHDDVPQPWQDQSRVDIFDPYTNTWSQAASLPLGISHHESSTFVLDGKIVVVSGKTTGDWSGIDDIWEYTPETNTWKNIGNVPVSRLNPASKVIGDTLIVTEGGGAIKVKDTYFTEVTRARSTKMGFWPQQISSSYTEATNGTIVKNLLLWTYTGETAFNLNLSSLPSWLTINVPHTQTGTYGAEVQLVVDESLLAAGTNSFELKAFATGYDTAKIWVQVEGNDPNQPSITITSPTNESSVGLSVDVAFNVSNWYVGQDSSHVSWVFEELEPNGQVTSMQTGMHMDLNPIPFTDLKHGQIYRARLGLMNADHTSAGYFDEVMFTAAHPDALQINAGGNAIQTARGNFISDTYFTDGTSYSSSIEIQNSTVAMQDLYQTERWGDFQYEIPVANGAYSVILHFAELYWGVNTQGGQGERVFDIFLEGSMVLSDYDIVSDVGPATAVSKEFTVNITDGAVSLYGIASANNPKISAIEIVPATSGTEFPPQITVINDQQIIEGDTLLVPITATDNENDPISLSALVKENGTPISSSLYSYSDNGNGTGEFQLPTALGDAGREFEVTISATDNDGTTMESFLVVVVPEGNEQAIRINAGGGTVVTNIGEYISDTYFTGGSAYSSEEFIQNSSSAMQPVYQTERWGDFQYEIPVSNGSYQVVLHFAELYWGVKTQGGQGERVFDILLEGNIVLDNYDIVSDVGPATAVSKTFTVDILDGTVSLSATASVNNPKISAIEVLPVGDLPQAPPQLAAIPDKEVLGGQTLTVPVSAMDGNGDAISLDVQITENGSPVSPSMYSFTDFGNGTGELQFFTSTGDAGKIVDAVVSATDNDGTSTESFTITVLDENTVAAIRINAGGSQLQTSDGKTWSADTHPDGDKYNPTRVIAIAGTNDDALYQSERNDGGVGFLLYEIPVPPYSSYTVNLHFAELWWGAPGGGPGGPGKRVFDINIENGQAFVDNYDINADVGPATATVKTFSGITDNNADGKIKILLVTEANKAKISAIEIVPQGSTVGLPPQISAISDQQVSEGETLTVPVSASDNEGDAISLSVQVTENGSPVSTSEYSFNDNGNGSGSFQYTPVVGDAGRVLDVSVQASDVDGSTMEIFQITVTPQGQGTPVRINAGGPDLQTNDGKQWSEDLLQMGTAFEKQIAIEGTNDDALYQTERNDGGAGSLTYDLPVEAASEYTVNLHFVELYWGVNGPGGTGNRVFDINIENGQVLIDNYDINVVVSPPTAVVETFTGITDSNGDGKINITLVTEANKAKISAIEILPINSSSAKLASTISSTKVLEEKAEVDVYPNPSPDVVTIDIYDPEDLPKSINIFNSVGQRVYVEEHLKKDSLQINLANYNRGLFVAVIKIGDKQIVRKISIK</sequence>
<dbReference type="InterPro" id="IPR006584">
    <property type="entry name" value="Cellulose-bd_IV"/>
</dbReference>
<evidence type="ECO:0000256" key="3">
    <source>
        <dbReference type="ARBA" id="ARBA00022692"/>
    </source>
</evidence>
<dbReference type="InterPro" id="IPR022409">
    <property type="entry name" value="PKD/Chitinase_dom"/>
</dbReference>
<evidence type="ECO:0000259" key="12">
    <source>
        <dbReference type="PROSITE" id="PS51175"/>
    </source>
</evidence>
<keyword evidence="7" id="KW-0472">Membrane</keyword>
<dbReference type="Proteomes" id="UP001403385">
    <property type="component" value="Unassembled WGS sequence"/>
</dbReference>
<feature type="signal peptide" evidence="10">
    <location>
        <begin position="1"/>
        <end position="20"/>
    </location>
</feature>
<reference evidence="13 14" key="1">
    <citation type="submission" date="2024-04" db="EMBL/GenBank/DDBJ databases">
        <title>Novel genus in family Flammeovirgaceae.</title>
        <authorList>
            <person name="Nguyen T.H."/>
            <person name="Vuong T.Q."/>
            <person name="Le H."/>
            <person name="Kim S.-G."/>
        </authorList>
    </citation>
    <scope>NUCLEOTIDE SEQUENCE [LARGE SCALE GENOMIC DNA]</scope>
    <source>
        <strain evidence="13 14">JCM 23209</strain>
    </source>
</reference>
<dbReference type="SUPFAM" id="SSF49785">
    <property type="entry name" value="Galactose-binding domain-like"/>
    <property type="match status" value="4"/>
</dbReference>
<dbReference type="InterPro" id="IPR013783">
    <property type="entry name" value="Ig-like_fold"/>
</dbReference>
<evidence type="ECO:0000256" key="6">
    <source>
        <dbReference type="ARBA" id="ARBA00022989"/>
    </source>
</evidence>
<comment type="caution">
    <text evidence="13">The sequence shown here is derived from an EMBL/GenBank/DDBJ whole genome shotgun (WGS) entry which is preliminary data.</text>
</comment>
<comment type="subcellular location">
    <subcellularLocation>
        <location evidence="1">Endoplasmic reticulum membrane</location>
        <topology evidence="1">Single-pass type I membrane protein</topology>
    </subcellularLocation>
</comment>
<dbReference type="EMBL" id="JBDKWZ010000003">
    <property type="protein sequence ID" value="MEN7547768.1"/>
    <property type="molecule type" value="Genomic_DNA"/>
</dbReference>
<dbReference type="Pfam" id="PF01344">
    <property type="entry name" value="Kelch_1"/>
    <property type="match status" value="1"/>
</dbReference>
<accession>A0AAW9S5R5</accession>
<dbReference type="InterPro" id="IPR021720">
    <property type="entry name" value="Malectin_dom"/>
</dbReference>
<evidence type="ECO:0000313" key="13">
    <source>
        <dbReference type="EMBL" id="MEN7547768.1"/>
    </source>
</evidence>
<dbReference type="Gene3D" id="2.60.40.10">
    <property type="entry name" value="Immunoglobulins"/>
    <property type="match status" value="3"/>
</dbReference>
<dbReference type="InterPro" id="IPR000601">
    <property type="entry name" value="PKD_dom"/>
</dbReference>
<dbReference type="GO" id="GO:0030246">
    <property type="term" value="F:carbohydrate binding"/>
    <property type="evidence" value="ECO:0007669"/>
    <property type="project" value="InterPro"/>
</dbReference>
<protein>
    <submittedName>
        <fullName evidence="13">Malectin domain-containing carbohydrate-binding protein</fullName>
    </submittedName>
</protein>
<dbReference type="CDD" id="cd04084">
    <property type="entry name" value="CBM6_xylanase-like"/>
    <property type="match status" value="1"/>
</dbReference>
<evidence type="ECO:0000256" key="7">
    <source>
        <dbReference type="ARBA" id="ARBA00023136"/>
    </source>
</evidence>
<evidence type="ECO:0000313" key="14">
    <source>
        <dbReference type="Proteomes" id="UP001403385"/>
    </source>
</evidence>
<dbReference type="PROSITE" id="PS51175">
    <property type="entry name" value="CBM6"/>
    <property type="match status" value="1"/>
</dbReference>
<evidence type="ECO:0000256" key="8">
    <source>
        <dbReference type="ARBA" id="ARBA00023180"/>
    </source>
</evidence>
<evidence type="ECO:0000259" key="11">
    <source>
        <dbReference type="PROSITE" id="PS50093"/>
    </source>
</evidence>
<keyword evidence="4 10" id="KW-0732">Signal</keyword>
<dbReference type="InterPro" id="IPR011043">
    <property type="entry name" value="Gal_Oxase/kelch_b-propeller"/>
</dbReference>
<evidence type="ECO:0000256" key="4">
    <source>
        <dbReference type="ARBA" id="ARBA00022729"/>
    </source>
</evidence>
<dbReference type="InterPro" id="IPR026444">
    <property type="entry name" value="Secre_tail"/>
</dbReference>
<evidence type="ECO:0000256" key="2">
    <source>
        <dbReference type="ARBA" id="ARBA00009141"/>
    </source>
</evidence>
<dbReference type="InterPro" id="IPR011042">
    <property type="entry name" value="6-blade_b-propeller_TolB-like"/>
</dbReference>
<dbReference type="SUPFAM" id="SSF50952">
    <property type="entry name" value="Soluble quinoprotein glucose dehydrogenase"/>
    <property type="match status" value="1"/>
</dbReference>
<dbReference type="Gene3D" id="2.60.120.260">
    <property type="entry name" value="Galactose-binding domain-like"/>
    <property type="match status" value="1"/>
</dbReference>
<dbReference type="Gene3D" id="2.60.40.1220">
    <property type="match status" value="1"/>
</dbReference>
<dbReference type="Pfam" id="PF03422">
    <property type="entry name" value="CBM_6"/>
    <property type="match status" value="1"/>
</dbReference>
<dbReference type="InterPro" id="IPR015915">
    <property type="entry name" value="Kelch-typ_b-propeller"/>
</dbReference>
<dbReference type="InterPro" id="IPR039155">
    <property type="entry name" value="MLEC"/>
</dbReference>
<organism evidence="13 14">
    <name type="scientific">Rapidithrix thailandica</name>
    <dbReference type="NCBI Taxonomy" id="413964"/>
    <lineage>
        <taxon>Bacteria</taxon>
        <taxon>Pseudomonadati</taxon>
        <taxon>Bacteroidota</taxon>
        <taxon>Cytophagia</taxon>
        <taxon>Cytophagales</taxon>
        <taxon>Flammeovirgaceae</taxon>
        <taxon>Rapidithrix</taxon>
    </lineage>
</organism>
<dbReference type="SUPFAM" id="SSF49299">
    <property type="entry name" value="PKD domain"/>
    <property type="match status" value="1"/>
</dbReference>
<dbReference type="SUPFAM" id="SSF50965">
    <property type="entry name" value="Galactose oxidase, central domain"/>
    <property type="match status" value="1"/>
</dbReference>
<dbReference type="Gene3D" id="2.120.10.80">
    <property type="entry name" value="Kelch-type beta propeller"/>
    <property type="match status" value="2"/>
</dbReference>